<dbReference type="AlphaFoldDB" id="A0A0P1A5U4"/>
<dbReference type="Proteomes" id="UP000054928">
    <property type="component" value="Unassembled WGS sequence"/>
</dbReference>
<evidence type="ECO:0000313" key="1">
    <source>
        <dbReference type="EMBL" id="CEG35503.1"/>
    </source>
</evidence>
<proteinExistence type="predicted"/>
<name>A0A0P1A5U4_PLAHL</name>
<accession>A0A0P1A5U4</accession>
<reference evidence="2" key="1">
    <citation type="submission" date="2014-09" db="EMBL/GenBank/DDBJ databases">
        <authorList>
            <person name="Sharma Rahul"/>
            <person name="Thines Marco"/>
        </authorList>
    </citation>
    <scope>NUCLEOTIDE SEQUENCE [LARGE SCALE GENOMIC DNA]</scope>
</reference>
<protein>
    <submittedName>
        <fullName evidence="1">Uncharacterized protein</fullName>
    </submittedName>
</protein>
<dbReference type="GeneID" id="36406436"/>
<dbReference type="RefSeq" id="XP_024571872.1">
    <property type="nucleotide sequence ID" value="XM_024724903.1"/>
</dbReference>
<dbReference type="EMBL" id="CCYD01000053">
    <property type="protein sequence ID" value="CEG35503.1"/>
    <property type="molecule type" value="Genomic_DNA"/>
</dbReference>
<keyword evidence="2" id="KW-1185">Reference proteome</keyword>
<organism evidence="1 2">
    <name type="scientific">Plasmopara halstedii</name>
    <name type="common">Downy mildew of sunflower</name>
    <dbReference type="NCBI Taxonomy" id="4781"/>
    <lineage>
        <taxon>Eukaryota</taxon>
        <taxon>Sar</taxon>
        <taxon>Stramenopiles</taxon>
        <taxon>Oomycota</taxon>
        <taxon>Peronosporomycetes</taxon>
        <taxon>Peronosporales</taxon>
        <taxon>Peronosporaceae</taxon>
        <taxon>Plasmopara</taxon>
    </lineage>
</organism>
<sequence length="323" mass="36469">MLDLRGVEKGAQSIASGSLSKMLEAWKKIVKVGKWKDHPAQWDTGMIEDNSIQRSEGTLNRLQGRKKDKVLRNKNALSTFGGSLKLSDHARGPDGVNAPFNSKHYLNLEQQKLIEKAWNWNKMKHDLTASITPQNQYRFLKRCWLNGVSPHIIEMVLKDKDGLLDDQHLEMVVQYIVQYNKAVYAGLLHAVSYQLYFDTSEIIMFVTLSPVLDLELPQPQPLIPDDGWAAEFGSVPDMTPDGFIEKLMQLKHGKPTDNSFILTYMPKYVWYCENTVASRDGLDKYGMKALKALYSSSHLVDDVIPTLLNGNAQSKATDSLLVS</sequence>
<evidence type="ECO:0000313" key="2">
    <source>
        <dbReference type="Proteomes" id="UP000054928"/>
    </source>
</evidence>